<proteinExistence type="predicted"/>
<evidence type="ECO:0000256" key="1">
    <source>
        <dbReference type="SAM" id="MobiDB-lite"/>
    </source>
</evidence>
<evidence type="ECO:0000313" key="2">
    <source>
        <dbReference type="EMBL" id="GAB49211.1"/>
    </source>
</evidence>
<dbReference type="STRING" id="1089455.MOPEL_099_00110"/>
<dbReference type="EMBL" id="BAFE01000076">
    <property type="protein sequence ID" value="GAB49211.1"/>
    <property type="molecule type" value="Genomic_DNA"/>
</dbReference>
<feature type="compositionally biased region" description="Basic and acidic residues" evidence="1">
    <location>
        <begin position="71"/>
        <end position="95"/>
    </location>
</feature>
<keyword evidence="3" id="KW-1185">Reference proteome</keyword>
<sequence length="108" mass="11874">MADLPRLFRRARDKARDLAQDAPPQARRAAEETRRTAGAVSEVLDERTGGRFGEVLERGGEVAGRVGRTPAEVRDAFRAGAAREGERSESYRPDPIEPPAPIDRPEPL</sequence>
<reference evidence="2 3" key="1">
    <citation type="submission" date="2012-02" db="EMBL/GenBank/DDBJ databases">
        <title>Whole genome shotgun sequence of Mobilicoccus pelagius NBRC 104925.</title>
        <authorList>
            <person name="Yoshida Y."/>
            <person name="Hosoyama A."/>
            <person name="Tsuchikane K."/>
            <person name="Katsumata H."/>
            <person name="Yamazaki S."/>
            <person name="Fujita N."/>
        </authorList>
    </citation>
    <scope>NUCLEOTIDE SEQUENCE [LARGE SCALE GENOMIC DNA]</scope>
    <source>
        <strain evidence="2 3">NBRC 104925</strain>
    </source>
</reference>
<protein>
    <submittedName>
        <fullName evidence="2">Putative oxidoreductase</fullName>
    </submittedName>
</protein>
<dbReference type="RefSeq" id="WP_009483108.1">
    <property type="nucleotide sequence ID" value="NZ_BAFE01000076.1"/>
</dbReference>
<gene>
    <name evidence="2" type="ORF">MOPEL_099_00110</name>
</gene>
<organism evidence="2 3">
    <name type="scientific">Mobilicoccus pelagius NBRC 104925</name>
    <dbReference type="NCBI Taxonomy" id="1089455"/>
    <lineage>
        <taxon>Bacteria</taxon>
        <taxon>Bacillati</taxon>
        <taxon>Actinomycetota</taxon>
        <taxon>Actinomycetes</taxon>
        <taxon>Micrococcales</taxon>
        <taxon>Dermatophilaceae</taxon>
        <taxon>Mobilicoccus</taxon>
    </lineage>
</organism>
<comment type="caution">
    <text evidence="2">The sequence shown here is derived from an EMBL/GenBank/DDBJ whole genome shotgun (WGS) entry which is preliminary data.</text>
</comment>
<dbReference type="Proteomes" id="UP000004367">
    <property type="component" value="Unassembled WGS sequence"/>
</dbReference>
<feature type="region of interest" description="Disordered" evidence="1">
    <location>
        <begin position="61"/>
        <end position="108"/>
    </location>
</feature>
<feature type="region of interest" description="Disordered" evidence="1">
    <location>
        <begin position="1"/>
        <end position="46"/>
    </location>
</feature>
<evidence type="ECO:0000313" key="3">
    <source>
        <dbReference type="Proteomes" id="UP000004367"/>
    </source>
</evidence>
<accession>H5UU03</accession>
<name>H5UU03_9MICO</name>
<dbReference type="AlphaFoldDB" id="H5UU03"/>